<evidence type="ECO:0000313" key="2">
    <source>
        <dbReference type="EMBL" id="RRJ29413.1"/>
    </source>
</evidence>
<evidence type="ECO:0000313" key="3">
    <source>
        <dbReference type="Proteomes" id="UP000282322"/>
    </source>
</evidence>
<evidence type="ECO:0000259" key="1">
    <source>
        <dbReference type="Pfam" id="PF04438"/>
    </source>
</evidence>
<comment type="caution">
    <text evidence="2">The sequence shown here is derived from an EMBL/GenBank/DDBJ whole genome shotgun (WGS) entry which is preliminary data.</text>
</comment>
<name>A0A3P3RAF3_9EURY</name>
<keyword evidence="3" id="KW-1185">Reference proteome</keyword>
<dbReference type="InterPro" id="IPR007529">
    <property type="entry name" value="Znf_HIT"/>
</dbReference>
<organism evidence="2 3">
    <name type="scientific">Halocatena pleomorpha</name>
    <dbReference type="NCBI Taxonomy" id="1785090"/>
    <lineage>
        <taxon>Archaea</taxon>
        <taxon>Methanobacteriati</taxon>
        <taxon>Methanobacteriota</taxon>
        <taxon>Stenosarchaea group</taxon>
        <taxon>Halobacteria</taxon>
        <taxon>Halobacteriales</taxon>
        <taxon>Natronomonadaceae</taxon>
        <taxon>Halocatena</taxon>
    </lineage>
</organism>
<dbReference type="AlphaFoldDB" id="A0A3P3RAF3"/>
<proteinExistence type="predicted"/>
<protein>
    <recommendedName>
        <fullName evidence="1">HIT-type domain-containing protein</fullName>
    </recommendedName>
</protein>
<accession>A0A3P3RAF3</accession>
<gene>
    <name evidence="2" type="ORF">EIK79_12275</name>
</gene>
<reference evidence="2 3" key="1">
    <citation type="submission" date="2018-11" db="EMBL/GenBank/DDBJ databases">
        <title>Taxonoimc description of Halomarina strain SPP-AMP-1.</title>
        <authorList>
            <person name="Pal Y."/>
            <person name="Srinivasana K."/>
            <person name="Verma A."/>
            <person name="Kumar P."/>
        </authorList>
    </citation>
    <scope>NUCLEOTIDE SEQUENCE [LARGE SCALE GENOMIC DNA]</scope>
    <source>
        <strain evidence="2 3">SPP-AMP-1</strain>
    </source>
</reference>
<dbReference type="EMBL" id="RRCH01000028">
    <property type="protein sequence ID" value="RRJ29413.1"/>
    <property type="molecule type" value="Genomic_DNA"/>
</dbReference>
<feature type="domain" description="HIT-type" evidence="1">
    <location>
        <begin position="5"/>
        <end position="27"/>
    </location>
</feature>
<sequence>MSVQTLCQICESAPAEYQCTRCGALVCAAHYDKETGLCTDCATAIRDSPPDR</sequence>
<dbReference type="Pfam" id="PF04438">
    <property type="entry name" value="zf-HIT"/>
    <property type="match status" value="1"/>
</dbReference>
<dbReference type="Proteomes" id="UP000282322">
    <property type="component" value="Unassembled WGS sequence"/>
</dbReference>